<gene>
    <name evidence="1" type="ORF">TTAC_LOCUS10430</name>
</gene>
<evidence type="ECO:0000313" key="1">
    <source>
        <dbReference type="EMBL" id="VDM35410.1"/>
    </source>
</evidence>
<organism evidence="3">
    <name type="scientific">Hydatigena taeniaeformis</name>
    <name type="common">Feline tapeworm</name>
    <name type="synonym">Taenia taeniaeformis</name>
    <dbReference type="NCBI Taxonomy" id="6205"/>
    <lineage>
        <taxon>Eukaryota</taxon>
        <taxon>Metazoa</taxon>
        <taxon>Spiralia</taxon>
        <taxon>Lophotrochozoa</taxon>
        <taxon>Platyhelminthes</taxon>
        <taxon>Cestoda</taxon>
        <taxon>Eucestoda</taxon>
        <taxon>Cyclophyllidea</taxon>
        <taxon>Taeniidae</taxon>
        <taxon>Hydatigera</taxon>
    </lineage>
</organism>
<evidence type="ECO:0000313" key="2">
    <source>
        <dbReference type="Proteomes" id="UP000274429"/>
    </source>
</evidence>
<keyword evidence="2" id="KW-1185">Reference proteome</keyword>
<reference evidence="3" key="1">
    <citation type="submission" date="2017-02" db="UniProtKB">
        <authorList>
            <consortium name="WormBaseParasite"/>
        </authorList>
    </citation>
    <scope>IDENTIFICATION</scope>
</reference>
<dbReference type="AlphaFoldDB" id="A0A0R3XA70"/>
<dbReference type="EMBL" id="UYWX01021691">
    <property type="protein sequence ID" value="VDM35410.1"/>
    <property type="molecule type" value="Genomic_DNA"/>
</dbReference>
<dbReference type="WBParaSite" id="TTAC_0001044701-mRNA-1">
    <property type="protein sequence ID" value="TTAC_0001044701-mRNA-1"/>
    <property type="gene ID" value="TTAC_0001044701"/>
</dbReference>
<accession>A0A0R3XA70</accession>
<protein>
    <submittedName>
        <fullName evidence="1 3">Uncharacterized protein</fullName>
    </submittedName>
</protein>
<name>A0A0R3XA70_HYDTA</name>
<reference evidence="1 2" key="2">
    <citation type="submission" date="2018-11" db="EMBL/GenBank/DDBJ databases">
        <authorList>
            <consortium name="Pathogen Informatics"/>
        </authorList>
    </citation>
    <scope>NUCLEOTIDE SEQUENCE [LARGE SCALE GENOMIC DNA]</scope>
</reference>
<dbReference type="Proteomes" id="UP000274429">
    <property type="component" value="Unassembled WGS sequence"/>
</dbReference>
<sequence>MEGEGKRDEGGVGRRAIVRHRSQPIVGEKVFRREWKGDVVVVVVVVEEEEEWKMGGVMGGECWSDCVGRGEWNAGMDGKEGVRLVTTWHDESFIPFCDFLRLSPSHLTMRTRRVCSLCAPLLAPVPFPSTAPPYLRKDDSISYMRAIHTSPIVVSVVVAFDGVGLCVGICEGDFSE</sequence>
<proteinExistence type="predicted"/>
<evidence type="ECO:0000313" key="3">
    <source>
        <dbReference type="WBParaSite" id="TTAC_0001044701-mRNA-1"/>
    </source>
</evidence>